<organism evidence="1 2">
    <name type="scientific">Persea americana</name>
    <name type="common">Avocado</name>
    <dbReference type="NCBI Taxonomy" id="3435"/>
    <lineage>
        <taxon>Eukaryota</taxon>
        <taxon>Viridiplantae</taxon>
        <taxon>Streptophyta</taxon>
        <taxon>Embryophyta</taxon>
        <taxon>Tracheophyta</taxon>
        <taxon>Spermatophyta</taxon>
        <taxon>Magnoliopsida</taxon>
        <taxon>Magnoliidae</taxon>
        <taxon>Laurales</taxon>
        <taxon>Lauraceae</taxon>
        <taxon>Persea</taxon>
    </lineage>
</organism>
<sequence length="168" mass="18044">MKQRFGCACRDPMGFGVRKQKGGITGSSGSHNPSSSSKSGPSQGLLNRRLSGLVVDDNKVNRRVHRMLLSKLGVETQEAENGREAVDLCAAGMVFDLILMDMEMPIMDGPQATRVLRAMGVTSKIVGVTGNSRGEDRDEFMSAGIDAFHVKPITRTALISILEDIGGH</sequence>
<dbReference type="EMBL" id="CM056813">
    <property type="protein sequence ID" value="KAJ8640568.1"/>
    <property type="molecule type" value="Genomic_DNA"/>
</dbReference>
<protein>
    <submittedName>
        <fullName evidence="1">Uncharacterized protein</fullName>
    </submittedName>
</protein>
<accession>A0ACC2M4R1</accession>
<reference evidence="1 2" key="1">
    <citation type="journal article" date="2022" name="Hortic Res">
        <title>A haplotype resolved chromosomal level avocado genome allows analysis of novel avocado genes.</title>
        <authorList>
            <person name="Nath O."/>
            <person name="Fletcher S.J."/>
            <person name="Hayward A."/>
            <person name="Shaw L.M."/>
            <person name="Masouleh A.K."/>
            <person name="Furtado A."/>
            <person name="Henry R.J."/>
            <person name="Mitter N."/>
        </authorList>
    </citation>
    <scope>NUCLEOTIDE SEQUENCE [LARGE SCALE GENOMIC DNA]</scope>
    <source>
        <strain evidence="2">cv. Hass</strain>
    </source>
</reference>
<name>A0ACC2M4R1_PERAE</name>
<evidence type="ECO:0000313" key="2">
    <source>
        <dbReference type="Proteomes" id="UP001234297"/>
    </source>
</evidence>
<gene>
    <name evidence="1" type="ORF">MRB53_017262</name>
</gene>
<keyword evidence="2" id="KW-1185">Reference proteome</keyword>
<evidence type="ECO:0000313" key="1">
    <source>
        <dbReference type="EMBL" id="KAJ8640568.1"/>
    </source>
</evidence>
<proteinExistence type="predicted"/>
<comment type="caution">
    <text evidence="1">The sequence shown here is derived from an EMBL/GenBank/DDBJ whole genome shotgun (WGS) entry which is preliminary data.</text>
</comment>
<dbReference type="Proteomes" id="UP001234297">
    <property type="component" value="Chromosome 5"/>
</dbReference>